<protein>
    <submittedName>
        <fullName evidence="1">Uncharacterized protein</fullName>
    </submittedName>
</protein>
<dbReference type="PATRIC" id="fig|999437.3.peg.2779"/>
<accession>M2AAU0</accession>
<dbReference type="EMBL" id="AGDZ01000039">
    <property type="protein sequence ID" value="EMB19601.1"/>
    <property type="molecule type" value="Genomic_DNA"/>
</dbReference>
<evidence type="ECO:0000313" key="1">
    <source>
        <dbReference type="EMBL" id="EMB19601.1"/>
    </source>
</evidence>
<gene>
    <name evidence="1" type="ORF">HMPREF9733_02701</name>
</gene>
<dbReference type="RefSeq" id="WP_010697700.1">
    <property type="nucleotide sequence ID" value="NZ_KB442455.1"/>
</dbReference>
<evidence type="ECO:0000313" key="2">
    <source>
        <dbReference type="Proteomes" id="UP000016183"/>
    </source>
</evidence>
<comment type="caution">
    <text evidence="1">The sequence shown here is derived from an EMBL/GenBank/DDBJ whole genome shotgun (WGS) entry which is preliminary data.</text>
</comment>
<dbReference type="AlphaFoldDB" id="M2AAU0"/>
<proteinExistence type="predicted"/>
<name>M2AAU0_TREDN</name>
<reference evidence="1 2" key="1">
    <citation type="submission" date="2012-01" db="EMBL/GenBank/DDBJ databases">
        <title>The Genome Sequence of Treponema denticola SP33.</title>
        <authorList>
            <consortium name="The Broad Institute Genome Sequencing Platform"/>
            <person name="Earl A."/>
            <person name="Ward D."/>
            <person name="Feldgarden M."/>
            <person name="Gevers D."/>
            <person name="Blanton J.M."/>
            <person name="Fenno C.J."/>
            <person name="Baranova O.V."/>
            <person name="Mathney J."/>
            <person name="Dewhirst F.E."/>
            <person name="Izard J."/>
            <person name="Young S.K."/>
            <person name="Zeng Q."/>
            <person name="Gargeya S."/>
            <person name="Fitzgerald M."/>
            <person name="Haas B."/>
            <person name="Abouelleil A."/>
            <person name="Alvarado L."/>
            <person name="Arachchi H.M."/>
            <person name="Berlin A."/>
            <person name="Chapman S.B."/>
            <person name="Gearin G."/>
            <person name="Goldberg J."/>
            <person name="Griggs A."/>
            <person name="Gujja S."/>
            <person name="Hansen M."/>
            <person name="Heiman D."/>
            <person name="Howarth C."/>
            <person name="Larimer J."/>
            <person name="Lui A."/>
            <person name="MacDonald P.J.P."/>
            <person name="McCowen C."/>
            <person name="Montmayeur A."/>
            <person name="Murphy C."/>
            <person name="Neiman D."/>
            <person name="Pearson M."/>
            <person name="Priest M."/>
            <person name="Roberts A."/>
            <person name="Saif S."/>
            <person name="Shea T."/>
            <person name="Sisk P."/>
            <person name="Stolte C."/>
            <person name="Sykes S."/>
            <person name="Wortman J."/>
            <person name="Nusbaum C."/>
            <person name="Birren B."/>
        </authorList>
    </citation>
    <scope>NUCLEOTIDE SEQUENCE [LARGE SCALE GENOMIC DNA]</scope>
    <source>
        <strain evidence="1 2">SP33</strain>
    </source>
</reference>
<dbReference type="Proteomes" id="UP000016183">
    <property type="component" value="Unassembled WGS sequence"/>
</dbReference>
<sequence length="322" mass="34912">MENKNEYSYSIGRAEIALLNADKSFPTPNDWEDTDRMTGKKRKHRGGVVGKVGTFDIDGWTGDDLKIGIVYGTKKAEVTFASTAANKKAVTVADMVKDLNTAFTGIAGQGIKLKAAKTDIGEDYDAEYLKITTQATGDLPWFAPIGFSGKLAELLGITAWVATKEAKSFKDDFEKETGKSNNATSGHGIRCSVKEADQIKGVNITASFATISTKLLAMVTGNSYNEKTGEYFVDNAGNPPLIAMRYFVEQYESGVNTKGSFSRVKAFLFPSCKITPNGNDAGEDNFAAQELQGSGGENKRSNLPMKFIKEIGLNDYTQYVGE</sequence>
<organism evidence="1 2">
    <name type="scientific">Treponema denticola SP33</name>
    <dbReference type="NCBI Taxonomy" id="999437"/>
    <lineage>
        <taxon>Bacteria</taxon>
        <taxon>Pseudomonadati</taxon>
        <taxon>Spirochaetota</taxon>
        <taxon>Spirochaetia</taxon>
        <taxon>Spirochaetales</taxon>
        <taxon>Treponemataceae</taxon>
        <taxon>Treponema</taxon>
    </lineage>
</organism>
<dbReference type="HOGENOM" id="CLU_863157_0_0_12"/>